<dbReference type="Gene3D" id="3.30.460.20">
    <property type="entry name" value="CorA soluble domain-like"/>
    <property type="match status" value="1"/>
</dbReference>
<evidence type="ECO:0000256" key="9">
    <source>
        <dbReference type="ARBA" id="ARBA00023136"/>
    </source>
</evidence>
<evidence type="ECO:0000256" key="11">
    <source>
        <dbReference type="ARBA" id="ARBA00045497"/>
    </source>
</evidence>
<keyword evidence="6" id="KW-0460">Magnesium</keyword>
<dbReference type="EMBL" id="FQWZ01000002">
    <property type="protein sequence ID" value="SHG67163.1"/>
    <property type="molecule type" value="Genomic_DNA"/>
</dbReference>
<evidence type="ECO:0000256" key="3">
    <source>
        <dbReference type="ARBA" id="ARBA00022448"/>
    </source>
</evidence>
<comment type="similarity">
    <text evidence="2">Belongs to the CorA metal ion transporter (MIT) (TC 1.A.35) family.</text>
</comment>
<dbReference type="GO" id="GO:0015087">
    <property type="term" value="F:cobalt ion transmembrane transporter activity"/>
    <property type="evidence" value="ECO:0007669"/>
    <property type="project" value="TreeGrafter"/>
</dbReference>
<dbReference type="GO" id="GO:0000287">
    <property type="term" value="F:magnesium ion binding"/>
    <property type="evidence" value="ECO:0007669"/>
    <property type="project" value="TreeGrafter"/>
</dbReference>
<dbReference type="Gene3D" id="1.20.58.340">
    <property type="entry name" value="Magnesium transport protein CorA, transmembrane region"/>
    <property type="match status" value="2"/>
</dbReference>
<protein>
    <submittedName>
        <fullName evidence="13">Magnesium Mg(2+) and cobalt Co(2+) transport protein (CorA)</fullName>
    </submittedName>
</protein>
<dbReference type="InterPro" id="IPR002523">
    <property type="entry name" value="MgTranspt_CorA/ZnTranspt_ZntB"/>
</dbReference>
<dbReference type="PANTHER" id="PTHR46494">
    <property type="entry name" value="CORA FAMILY METAL ION TRANSPORTER (EUROFUNG)"/>
    <property type="match status" value="1"/>
</dbReference>
<dbReference type="GO" id="GO:0050897">
    <property type="term" value="F:cobalt ion binding"/>
    <property type="evidence" value="ECO:0007669"/>
    <property type="project" value="TreeGrafter"/>
</dbReference>
<comment type="catalytic activity">
    <reaction evidence="10">
        <text>Mg(2+)(in) = Mg(2+)(out)</text>
        <dbReference type="Rhea" id="RHEA:29827"/>
        <dbReference type="ChEBI" id="CHEBI:18420"/>
    </reaction>
</comment>
<dbReference type="Proteomes" id="UP000199758">
    <property type="component" value="Unassembled WGS sequence"/>
</dbReference>
<feature type="transmembrane region" description="Helical" evidence="12">
    <location>
        <begin position="294"/>
        <end position="314"/>
    </location>
</feature>
<reference evidence="13 14" key="1">
    <citation type="submission" date="2016-11" db="EMBL/GenBank/DDBJ databases">
        <authorList>
            <person name="Jaros S."/>
            <person name="Januszkiewicz K."/>
            <person name="Wedrychowicz H."/>
        </authorList>
    </citation>
    <scope>NUCLEOTIDE SEQUENCE [LARGE SCALE GENOMIC DNA]</scope>
    <source>
        <strain evidence="13 14">CGMCC 1.7049</strain>
    </source>
</reference>
<evidence type="ECO:0000256" key="1">
    <source>
        <dbReference type="ARBA" id="ARBA00004651"/>
    </source>
</evidence>
<name>A0A1M5LS26_9GAMM</name>
<evidence type="ECO:0000256" key="12">
    <source>
        <dbReference type="SAM" id="Phobius"/>
    </source>
</evidence>
<comment type="function">
    <text evidence="11">Mediates influx of magnesium ions. Alternates between open and closed states. Activated by low cytoplasmic Mg(2+) levels. Inactive when cytoplasmic Mg(2+) levels are high.</text>
</comment>
<evidence type="ECO:0000313" key="14">
    <source>
        <dbReference type="Proteomes" id="UP000199758"/>
    </source>
</evidence>
<gene>
    <name evidence="13" type="ORF">SAMN04488068_1031</name>
</gene>
<dbReference type="SUPFAM" id="SSF144083">
    <property type="entry name" value="Magnesium transport protein CorA, transmembrane region"/>
    <property type="match status" value="1"/>
</dbReference>
<dbReference type="GO" id="GO:0015095">
    <property type="term" value="F:magnesium ion transmembrane transporter activity"/>
    <property type="evidence" value="ECO:0007669"/>
    <property type="project" value="TreeGrafter"/>
</dbReference>
<dbReference type="FunFam" id="1.20.58.340:FF:000004">
    <property type="entry name" value="Magnesium transport protein CorA"/>
    <property type="match status" value="1"/>
</dbReference>
<keyword evidence="14" id="KW-1185">Reference proteome</keyword>
<dbReference type="AlphaFoldDB" id="A0A1M5LS26"/>
<sequence>MEILHLMPGQPPVPLERIDTLPDEGLLWIDFIRSECHDWPAIIEPLLGVQIDVEHVADSLNARHPPFFDGTGDYDMLVFEGLGPRDEITPLETRVGTLFLFDRVLVSIRESDAPSYATVKQRLHTGRLRCSPSSVQIAQFILDCMVDRWLRFREVLDERLTQMQDELLDPANQNNDWRRLLEGRRIVRRLESLSESQHEALDAWRRGTRFEWSQAEEVRLRDISEHIGRIHQHASNLERDVEAAVELYFATVSHRTNRIMRTLTVISAVFFPLNFVTSLYGMNFDHMPELHWHYGYYAVLATLTLIAGGLLLLFKRRGYF</sequence>
<keyword evidence="5 12" id="KW-0812">Transmembrane</keyword>
<dbReference type="InterPro" id="IPR045863">
    <property type="entry name" value="CorA_TM1_TM2"/>
</dbReference>
<dbReference type="SUPFAM" id="SSF143865">
    <property type="entry name" value="CorA soluble domain-like"/>
    <property type="match status" value="1"/>
</dbReference>
<evidence type="ECO:0000256" key="2">
    <source>
        <dbReference type="ARBA" id="ARBA00009765"/>
    </source>
</evidence>
<proteinExistence type="inferred from homology"/>
<evidence type="ECO:0000256" key="7">
    <source>
        <dbReference type="ARBA" id="ARBA00022989"/>
    </source>
</evidence>
<evidence type="ECO:0000256" key="8">
    <source>
        <dbReference type="ARBA" id="ARBA00023065"/>
    </source>
</evidence>
<dbReference type="OrthoDB" id="9803416at2"/>
<evidence type="ECO:0000256" key="5">
    <source>
        <dbReference type="ARBA" id="ARBA00022692"/>
    </source>
</evidence>
<accession>A0A1M5LS26</accession>
<evidence type="ECO:0000256" key="4">
    <source>
        <dbReference type="ARBA" id="ARBA00022475"/>
    </source>
</evidence>
<keyword evidence="8" id="KW-0406">Ion transport</keyword>
<organism evidence="13 14">
    <name type="scientific">Hydrocarboniphaga daqingensis</name>
    <dbReference type="NCBI Taxonomy" id="490188"/>
    <lineage>
        <taxon>Bacteria</taxon>
        <taxon>Pseudomonadati</taxon>
        <taxon>Pseudomonadota</taxon>
        <taxon>Gammaproteobacteria</taxon>
        <taxon>Nevskiales</taxon>
        <taxon>Nevskiaceae</taxon>
        <taxon>Hydrocarboniphaga</taxon>
    </lineage>
</organism>
<evidence type="ECO:0000256" key="6">
    <source>
        <dbReference type="ARBA" id="ARBA00022842"/>
    </source>
</evidence>
<dbReference type="InterPro" id="IPR045861">
    <property type="entry name" value="CorA_cytoplasmic_dom"/>
</dbReference>
<dbReference type="GO" id="GO:0005886">
    <property type="term" value="C:plasma membrane"/>
    <property type="evidence" value="ECO:0007669"/>
    <property type="project" value="UniProtKB-SubCell"/>
</dbReference>
<keyword evidence="7 12" id="KW-1133">Transmembrane helix</keyword>
<dbReference type="CDD" id="cd12822">
    <property type="entry name" value="TmCorA-like"/>
    <property type="match status" value="1"/>
</dbReference>
<keyword evidence="3" id="KW-0813">Transport</keyword>
<evidence type="ECO:0000256" key="10">
    <source>
        <dbReference type="ARBA" id="ARBA00034269"/>
    </source>
</evidence>
<dbReference type="RefSeq" id="WP_072894854.1">
    <property type="nucleotide sequence ID" value="NZ_FQWZ01000002.1"/>
</dbReference>
<comment type="subcellular location">
    <subcellularLocation>
        <location evidence="1">Cell membrane</location>
        <topology evidence="1">Multi-pass membrane protein</topology>
    </subcellularLocation>
</comment>
<dbReference type="Pfam" id="PF01544">
    <property type="entry name" value="CorA"/>
    <property type="match status" value="1"/>
</dbReference>
<dbReference type="STRING" id="490188.SAMN04488068_1031"/>
<dbReference type="PANTHER" id="PTHR46494:SF1">
    <property type="entry name" value="CORA FAMILY METAL ION TRANSPORTER (EUROFUNG)"/>
    <property type="match status" value="1"/>
</dbReference>
<feature type="transmembrane region" description="Helical" evidence="12">
    <location>
        <begin position="263"/>
        <end position="282"/>
    </location>
</feature>
<keyword evidence="4" id="KW-1003">Cell membrane</keyword>
<evidence type="ECO:0000313" key="13">
    <source>
        <dbReference type="EMBL" id="SHG67163.1"/>
    </source>
</evidence>
<keyword evidence="9 12" id="KW-0472">Membrane</keyword>